<dbReference type="InterPro" id="IPR019887">
    <property type="entry name" value="Tscrpt_reg_AsnC/Lrp_C"/>
</dbReference>
<dbReference type="Gene3D" id="3.30.70.920">
    <property type="match status" value="1"/>
</dbReference>
<sequence length="78" mass="8506">MVQAYVFINAASSKANSIFKALKDNPKVKYAHVVTGLHDLIVFVEAEDVNKLVRVITEEIQAVDGITKTVTCLAVAMD</sequence>
<dbReference type="STRING" id="1817863.A2Y62_10145"/>
<dbReference type="InterPro" id="IPR011008">
    <property type="entry name" value="Dimeric_a/b-barrel"/>
</dbReference>
<dbReference type="SUPFAM" id="SSF54909">
    <property type="entry name" value="Dimeric alpha+beta barrel"/>
    <property type="match status" value="1"/>
</dbReference>
<evidence type="ECO:0000313" key="3">
    <source>
        <dbReference type="Proteomes" id="UP000178943"/>
    </source>
</evidence>
<protein>
    <recommendedName>
        <fullName evidence="1">Transcription regulator AsnC/Lrp ligand binding domain-containing protein</fullName>
    </recommendedName>
</protein>
<proteinExistence type="predicted"/>
<accession>A0A1F5V5X6</accession>
<evidence type="ECO:0000259" key="1">
    <source>
        <dbReference type="Pfam" id="PF01037"/>
    </source>
</evidence>
<dbReference type="Pfam" id="PF01037">
    <property type="entry name" value="AsnC_trans_reg"/>
    <property type="match status" value="1"/>
</dbReference>
<reference evidence="2 3" key="1">
    <citation type="journal article" date="2016" name="Nat. Commun.">
        <title>Thousands of microbial genomes shed light on interconnected biogeochemical processes in an aquifer system.</title>
        <authorList>
            <person name="Anantharaman K."/>
            <person name="Brown C.T."/>
            <person name="Hug L.A."/>
            <person name="Sharon I."/>
            <person name="Castelle C.J."/>
            <person name="Probst A.J."/>
            <person name="Thomas B.C."/>
            <person name="Singh A."/>
            <person name="Wilkins M.J."/>
            <person name="Karaoz U."/>
            <person name="Brodie E.L."/>
            <person name="Williams K.H."/>
            <person name="Hubbard S.S."/>
            <person name="Banfield J.F."/>
        </authorList>
    </citation>
    <scope>NUCLEOTIDE SEQUENCE [LARGE SCALE GENOMIC DNA]</scope>
</reference>
<name>A0A1F5V5X6_9BACT</name>
<evidence type="ECO:0000313" key="2">
    <source>
        <dbReference type="EMBL" id="OGF58833.1"/>
    </source>
</evidence>
<comment type="caution">
    <text evidence="2">The sequence shown here is derived from an EMBL/GenBank/DDBJ whole genome shotgun (WGS) entry which is preliminary data.</text>
</comment>
<organism evidence="2 3">
    <name type="scientific">Candidatus Fischerbacteria bacterium RBG_13_37_8</name>
    <dbReference type="NCBI Taxonomy" id="1817863"/>
    <lineage>
        <taxon>Bacteria</taxon>
        <taxon>Candidatus Fischeribacteriota</taxon>
    </lineage>
</organism>
<dbReference type="EMBL" id="MFGW01000232">
    <property type="protein sequence ID" value="OGF58833.1"/>
    <property type="molecule type" value="Genomic_DNA"/>
</dbReference>
<dbReference type="Proteomes" id="UP000178943">
    <property type="component" value="Unassembled WGS sequence"/>
</dbReference>
<gene>
    <name evidence="2" type="ORF">A2Y62_10145</name>
</gene>
<dbReference type="AlphaFoldDB" id="A0A1F5V5X6"/>
<feature type="domain" description="Transcription regulator AsnC/Lrp ligand binding" evidence="1">
    <location>
        <begin position="8"/>
        <end position="74"/>
    </location>
</feature>